<feature type="binding site" evidence="5">
    <location>
        <position position="169"/>
    </location>
    <ligand>
        <name>phosphoenolpyruvate</name>
        <dbReference type="ChEBI" id="CHEBI:58702"/>
    </ligand>
</feature>
<dbReference type="PANTHER" id="PTHR40392">
    <property type="entry name" value="2-PHOSPHO-L-LACTATE GUANYLYLTRANSFERASE"/>
    <property type="match status" value="1"/>
</dbReference>
<comment type="caution">
    <text evidence="6">The sequence shown here is derived from an EMBL/GenBank/DDBJ whole genome shotgun (WGS) entry which is preliminary data.</text>
</comment>
<dbReference type="Proteomes" id="UP001501094">
    <property type="component" value="Unassembled WGS sequence"/>
</dbReference>
<dbReference type="InterPro" id="IPR002835">
    <property type="entry name" value="CofC"/>
</dbReference>
<comment type="catalytic activity">
    <reaction evidence="5">
        <text>phosphoenolpyruvate + GTP + H(+) = enolpyruvoyl-2-diphospho-5'-guanosine + diphosphate</text>
        <dbReference type="Rhea" id="RHEA:30519"/>
        <dbReference type="ChEBI" id="CHEBI:15378"/>
        <dbReference type="ChEBI" id="CHEBI:33019"/>
        <dbReference type="ChEBI" id="CHEBI:37565"/>
        <dbReference type="ChEBI" id="CHEBI:58702"/>
        <dbReference type="ChEBI" id="CHEBI:143701"/>
        <dbReference type="EC" id="2.7.7.105"/>
    </reaction>
</comment>
<comment type="pathway">
    <text evidence="5">Cofactor biosynthesis; coenzyme F420 biosynthesis.</text>
</comment>
<reference evidence="6 7" key="1">
    <citation type="journal article" date="2019" name="Int. J. Syst. Evol. Microbiol.">
        <title>The Global Catalogue of Microorganisms (GCM) 10K type strain sequencing project: providing services to taxonomists for standard genome sequencing and annotation.</title>
        <authorList>
            <consortium name="The Broad Institute Genomics Platform"/>
            <consortium name="The Broad Institute Genome Sequencing Center for Infectious Disease"/>
            <person name="Wu L."/>
            <person name="Ma J."/>
        </authorList>
    </citation>
    <scope>NUCLEOTIDE SEQUENCE [LARGE SCALE GENOMIC DNA]</scope>
    <source>
        <strain evidence="6 7">JCM 14326</strain>
    </source>
</reference>
<dbReference type="Gene3D" id="3.90.550.10">
    <property type="entry name" value="Spore Coat Polysaccharide Biosynthesis Protein SpsA, Chain A"/>
    <property type="match status" value="1"/>
</dbReference>
<dbReference type="EC" id="2.7.7.105" evidence="5"/>
<evidence type="ECO:0000256" key="2">
    <source>
        <dbReference type="ARBA" id="ARBA00022695"/>
    </source>
</evidence>
<feature type="binding site" evidence="5">
    <location>
        <position position="166"/>
    </location>
    <ligand>
        <name>phosphoenolpyruvate</name>
        <dbReference type="ChEBI" id="CHEBI:58702"/>
    </ligand>
</feature>
<organism evidence="6 7">
    <name type="scientific">Myceligenerans crystallogenes</name>
    <dbReference type="NCBI Taxonomy" id="316335"/>
    <lineage>
        <taxon>Bacteria</taxon>
        <taxon>Bacillati</taxon>
        <taxon>Actinomycetota</taxon>
        <taxon>Actinomycetes</taxon>
        <taxon>Micrococcales</taxon>
        <taxon>Promicromonosporaceae</taxon>
        <taxon>Myceligenerans</taxon>
    </lineage>
</organism>
<sequence>MTLTAVVPLRDGVSGKSRLASVLSAADRRALVTVLARHVAGVLLESPQVDRVVIVTADEPFTRTVLDGVPGGEGIEVLPQPGDRPGLNGALEFARECSGTTTAPGAPGPGLLVTHADLPALTSSDIAALTAGTTDVTIATDRVGRGTNLLLLTGEPGSGSFRFHFGEASRSAHEAEARRLGLSSAVVVRPGTAVDLDTTDDWAELPAHVRHAIGRGVTARSQVH</sequence>
<evidence type="ECO:0000256" key="1">
    <source>
        <dbReference type="ARBA" id="ARBA00022679"/>
    </source>
</evidence>
<keyword evidence="7" id="KW-1185">Reference proteome</keyword>
<dbReference type="NCBIfam" id="TIGR03552">
    <property type="entry name" value="F420_cofC"/>
    <property type="match status" value="1"/>
</dbReference>
<protein>
    <recommendedName>
        <fullName evidence="5">Phosphoenolpyruvate guanylyltransferase</fullName>
        <shortName evidence="5">PEP guanylyltransferase</shortName>
        <ecNumber evidence="5">2.7.7.105</ecNumber>
    </recommendedName>
</protein>
<keyword evidence="4 5" id="KW-0342">GTP-binding</keyword>
<dbReference type="InterPro" id="IPR029044">
    <property type="entry name" value="Nucleotide-diphossugar_trans"/>
</dbReference>
<comment type="similarity">
    <text evidence="5">Belongs to the CofC family.</text>
</comment>
<evidence type="ECO:0000256" key="3">
    <source>
        <dbReference type="ARBA" id="ARBA00022741"/>
    </source>
</evidence>
<dbReference type="Pfam" id="PF01983">
    <property type="entry name" value="CofC"/>
    <property type="match status" value="1"/>
</dbReference>
<dbReference type="EMBL" id="BAAANL010000003">
    <property type="protein sequence ID" value="GAA1859399.1"/>
    <property type="molecule type" value="Genomic_DNA"/>
</dbReference>
<comment type="function">
    <text evidence="5">Guanylyltransferase that catalyzes the activation of phosphoenolpyruvate (PEP) as enolpyruvoyl-2-diphospho-5'-guanosine, via the condensation of PEP with GTP. It is involved in the biosynthesis of coenzyme F420, a hydride carrier cofactor.</text>
</comment>
<keyword evidence="1 5" id="KW-0808">Transferase</keyword>
<evidence type="ECO:0000256" key="5">
    <source>
        <dbReference type="HAMAP-Rule" id="MF_02114"/>
    </source>
</evidence>
<feature type="binding site" evidence="5">
    <location>
        <position position="147"/>
    </location>
    <ligand>
        <name>phosphoenolpyruvate</name>
        <dbReference type="ChEBI" id="CHEBI:58702"/>
    </ligand>
</feature>
<gene>
    <name evidence="5" type="primary">fbiD</name>
    <name evidence="6" type="ORF">GCM10009751_16090</name>
</gene>
<name>A0ABN2N9R2_9MICO</name>
<dbReference type="PANTHER" id="PTHR40392:SF1">
    <property type="entry name" value="2-PHOSPHO-L-LACTATE GUANYLYLTRANSFERASE"/>
    <property type="match status" value="1"/>
</dbReference>
<accession>A0ABN2N9R2</accession>
<proteinExistence type="inferred from homology"/>
<evidence type="ECO:0000313" key="7">
    <source>
        <dbReference type="Proteomes" id="UP001501094"/>
    </source>
</evidence>
<dbReference type="SUPFAM" id="SSF53448">
    <property type="entry name" value="Nucleotide-diphospho-sugar transferases"/>
    <property type="match status" value="1"/>
</dbReference>
<evidence type="ECO:0000313" key="6">
    <source>
        <dbReference type="EMBL" id="GAA1859399.1"/>
    </source>
</evidence>
<dbReference type="HAMAP" id="MF_02114">
    <property type="entry name" value="CofC"/>
    <property type="match status" value="1"/>
</dbReference>
<keyword evidence="2 5" id="KW-0548">Nucleotidyltransferase</keyword>
<keyword evidence="3 5" id="KW-0547">Nucleotide-binding</keyword>
<evidence type="ECO:0000256" key="4">
    <source>
        <dbReference type="ARBA" id="ARBA00023134"/>
    </source>
</evidence>
<dbReference type="RefSeq" id="WP_344101402.1">
    <property type="nucleotide sequence ID" value="NZ_BAAANL010000003.1"/>
</dbReference>